<evidence type="ECO:0000313" key="2">
    <source>
        <dbReference type="Proteomes" id="UP000692954"/>
    </source>
</evidence>
<accession>A0A8S1QE39</accession>
<dbReference type="EMBL" id="CAJJDN010000102">
    <property type="protein sequence ID" value="CAD8113137.1"/>
    <property type="molecule type" value="Genomic_DNA"/>
</dbReference>
<reference evidence="1" key="1">
    <citation type="submission" date="2021-01" db="EMBL/GenBank/DDBJ databases">
        <authorList>
            <consortium name="Genoscope - CEA"/>
            <person name="William W."/>
        </authorList>
    </citation>
    <scope>NUCLEOTIDE SEQUENCE</scope>
</reference>
<comment type="caution">
    <text evidence="1">The sequence shown here is derived from an EMBL/GenBank/DDBJ whole genome shotgun (WGS) entry which is preliminary data.</text>
</comment>
<sequence>MLNYSLQQLIIQKKCLIQEEFYYYLLYQQERLDFNSPECHKYLEKFGTVDNKVDLGASKIAFTGDVSLENANYKIKIRYSDYEQFNDAQFYGLVEQDGKPLEKTCLDMKLYHYTSEQYKDKREVTTFKITPFNNYQNNWRYYCFKIKLEEFSQYLIQTQNSNQNIYNGYFAIAYYAAETDQLHYTFFFQFSIINDRFIGILINTFFQPFSAASTLSCIIEECTAKPDTKLNWCKDLTCSEFLIFIQMINLYYNRLLLPKEWKTIIQLILKYGILEMDFKKRLILYIVSFNNNIKGQIILQLKAEIVWSEKLNLRLLQQNYKLYSYNLNSYSIFIKIISYRQWIN</sequence>
<name>A0A8S1QE39_9CILI</name>
<proteinExistence type="predicted"/>
<organism evidence="1 2">
    <name type="scientific">Paramecium sonneborni</name>
    <dbReference type="NCBI Taxonomy" id="65129"/>
    <lineage>
        <taxon>Eukaryota</taxon>
        <taxon>Sar</taxon>
        <taxon>Alveolata</taxon>
        <taxon>Ciliophora</taxon>
        <taxon>Intramacronucleata</taxon>
        <taxon>Oligohymenophorea</taxon>
        <taxon>Peniculida</taxon>
        <taxon>Parameciidae</taxon>
        <taxon>Paramecium</taxon>
    </lineage>
</organism>
<evidence type="ECO:0000313" key="1">
    <source>
        <dbReference type="EMBL" id="CAD8113137.1"/>
    </source>
</evidence>
<protein>
    <submittedName>
        <fullName evidence="1">Uncharacterized protein</fullName>
    </submittedName>
</protein>
<keyword evidence="2" id="KW-1185">Reference proteome</keyword>
<dbReference type="Proteomes" id="UP000692954">
    <property type="component" value="Unassembled WGS sequence"/>
</dbReference>
<gene>
    <name evidence="1" type="ORF">PSON_ATCC_30995.1.T1020131</name>
</gene>
<dbReference type="AlphaFoldDB" id="A0A8S1QE39"/>